<name>A0A3B9GX97_9PROT</name>
<keyword evidence="1" id="KW-0175">Coiled coil</keyword>
<accession>A0A3B9GX97</accession>
<dbReference type="Proteomes" id="UP000259610">
    <property type="component" value="Unassembled WGS sequence"/>
</dbReference>
<organism evidence="3 4">
    <name type="scientific">Hyphomonas adhaerens</name>
    <dbReference type="NCBI Taxonomy" id="81029"/>
    <lineage>
        <taxon>Bacteria</taxon>
        <taxon>Pseudomonadati</taxon>
        <taxon>Pseudomonadota</taxon>
        <taxon>Alphaproteobacteria</taxon>
        <taxon>Hyphomonadales</taxon>
        <taxon>Hyphomonadaceae</taxon>
        <taxon>Hyphomonas</taxon>
    </lineage>
</organism>
<evidence type="ECO:0000313" key="4">
    <source>
        <dbReference type="Proteomes" id="UP000259610"/>
    </source>
</evidence>
<reference evidence="3 4" key="1">
    <citation type="journal article" date="2018" name="Nat. Biotechnol.">
        <title>A standardized bacterial taxonomy based on genome phylogeny substantially revises the tree of life.</title>
        <authorList>
            <person name="Parks D.H."/>
            <person name="Chuvochina M."/>
            <person name="Waite D.W."/>
            <person name="Rinke C."/>
            <person name="Skarshewski A."/>
            <person name="Chaumeil P.A."/>
            <person name="Hugenholtz P."/>
        </authorList>
    </citation>
    <scope>NUCLEOTIDE SEQUENCE [LARGE SCALE GENOMIC DNA]</scope>
    <source>
        <strain evidence="3">UBA8733</strain>
    </source>
</reference>
<proteinExistence type="predicted"/>
<comment type="caution">
    <text evidence="3">The sequence shown here is derived from an EMBL/GenBank/DDBJ whole genome shotgun (WGS) entry which is preliminary data.</text>
</comment>
<evidence type="ECO:0000256" key="2">
    <source>
        <dbReference type="SAM" id="MobiDB-lite"/>
    </source>
</evidence>
<protein>
    <submittedName>
        <fullName evidence="3">Uncharacterized protein</fullName>
    </submittedName>
</protein>
<dbReference type="RefSeq" id="WP_272987973.1">
    <property type="nucleotide sequence ID" value="NZ_CAJWRG010000122.1"/>
</dbReference>
<sequence>MDFNKTDSGVAMRMALVGMTPLFSQLIANSPKVKAIVAKAAEAEQALNQAHADGKALLQEALAKIEAADADVLARYAEFREAIGDLLSENGLQGVVDDFEASSKALQAPDGTAPQPAQTPAG</sequence>
<feature type="coiled-coil region" evidence="1">
    <location>
        <begin position="33"/>
        <end position="60"/>
    </location>
</feature>
<feature type="region of interest" description="Disordered" evidence="2">
    <location>
        <begin position="103"/>
        <end position="122"/>
    </location>
</feature>
<evidence type="ECO:0000256" key="1">
    <source>
        <dbReference type="SAM" id="Coils"/>
    </source>
</evidence>
<dbReference type="AlphaFoldDB" id="A0A3B9GX97"/>
<dbReference type="EMBL" id="DMAN01000166">
    <property type="protein sequence ID" value="HAE27018.1"/>
    <property type="molecule type" value="Genomic_DNA"/>
</dbReference>
<evidence type="ECO:0000313" key="3">
    <source>
        <dbReference type="EMBL" id="HAE27018.1"/>
    </source>
</evidence>
<gene>
    <name evidence="3" type="ORF">DCG58_07655</name>
</gene>